<dbReference type="Proteomes" id="UP000280066">
    <property type="component" value="Unassembled WGS sequence"/>
</dbReference>
<dbReference type="PROSITE" id="PS51257">
    <property type="entry name" value="PROKAR_LIPOPROTEIN"/>
    <property type="match status" value="1"/>
</dbReference>
<name>A0A428JLW2_9BACT</name>
<proteinExistence type="predicted"/>
<gene>
    <name evidence="3" type="ORF">EI290_09605</name>
</gene>
<dbReference type="Pfam" id="PF13472">
    <property type="entry name" value="Lipase_GDSL_2"/>
    <property type="match status" value="1"/>
</dbReference>
<dbReference type="InterPro" id="IPR036514">
    <property type="entry name" value="SGNH_hydro_sf"/>
</dbReference>
<feature type="domain" description="SGNH hydrolase-type esterase" evidence="2">
    <location>
        <begin position="31"/>
        <end position="199"/>
    </location>
</feature>
<evidence type="ECO:0000313" key="3">
    <source>
        <dbReference type="EMBL" id="RSK33951.1"/>
    </source>
</evidence>
<dbReference type="GO" id="GO:0016788">
    <property type="term" value="F:hydrolase activity, acting on ester bonds"/>
    <property type="evidence" value="ECO:0007669"/>
    <property type="project" value="UniProtKB-ARBA"/>
</dbReference>
<dbReference type="RefSeq" id="WP_125429109.1">
    <property type="nucleotide sequence ID" value="NZ_RWIS01000005.1"/>
</dbReference>
<dbReference type="Gene3D" id="3.40.50.1110">
    <property type="entry name" value="SGNH hydrolase"/>
    <property type="match status" value="1"/>
</dbReference>
<dbReference type="AlphaFoldDB" id="A0A428JLW2"/>
<keyword evidence="4" id="KW-1185">Reference proteome</keyword>
<feature type="signal peptide" evidence="1">
    <location>
        <begin position="1"/>
        <end position="19"/>
    </location>
</feature>
<dbReference type="SUPFAM" id="SSF52266">
    <property type="entry name" value="SGNH hydrolase"/>
    <property type="match status" value="1"/>
</dbReference>
<organism evidence="3 4">
    <name type="scientific">Hymenobacter metallilatus</name>
    <dbReference type="NCBI Taxonomy" id="2493666"/>
    <lineage>
        <taxon>Bacteria</taxon>
        <taxon>Pseudomonadati</taxon>
        <taxon>Bacteroidota</taxon>
        <taxon>Cytophagia</taxon>
        <taxon>Cytophagales</taxon>
        <taxon>Hymenobacteraceae</taxon>
        <taxon>Hymenobacter</taxon>
    </lineage>
</organism>
<keyword evidence="1" id="KW-0732">Signal</keyword>
<comment type="caution">
    <text evidence="3">The sequence shown here is derived from an EMBL/GenBank/DDBJ whole genome shotgun (WGS) entry which is preliminary data.</text>
</comment>
<reference evidence="3 4" key="1">
    <citation type="submission" date="2018-12" db="EMBL/GenBank/DDBJ databases">
        <authorList>
            <person name="Feng G."/>
            <person name="Zhu H."/>
        </authorList>
    </citation>
    <scope>NUCLEOTIDE SEQUENCE [LARGE SCALE GENOMIC DNA]</scope>
    <source>
        <strain evidence="3 4">9PBR-2</strain>
    </source>
</reference>
<evidence type="ECO:0000313" key="4">
    <source>
        <dbReference type="Proteomes" id="UP000280066"/>
    </source>
</evidence>
<accession>A0A428JLW2</accession>
<dbReference type="OrthoDB" id="878697at2"/>
<sequence length="213" mass="23352">MKKSAILLVSLLTTSCSYFTPQTKITFVSNSLMAGDGGYKLDEKILAELKHNGVRAVGQNLSVGGTTTAQLATRMAEINAAWDNSKQYNVLLVWEQTNQLYFGASPLQADSTLRKLITDATAVHPWKVVVATVLPRANDGTPPDQETKRIKSNQMLRINHTGWQLADVAANTEIGEPGDCLNSKYYYDKVHLNDAGQQIEAPIFAEAIEKALK</sequence>
<protein>
    <recommendedName>
        <fullName evidence="2">SGNH hydrolase-type esterase domain-containing protein</fullName>
    </recommendedName>
</protein>
<dbReference type="EMBL" id="RWIS01000005">
    <property type="protein sequence ID" value="RSK33951.1"/>
    <property type="molecule type" value="Genomic_DNA"/>
</dbReference>
<evidence type="ECO:0000259" key="2">
    <source>
        <dbReference type="Pfam" id="PF13472"/>
    </source>
</evidence>
<evidence type="ECO:0000256" key="1">
    <source>
        <dbReference type="SAM" id="SignalP"/>
    </source>
</evidence>
<feature type="chain" id="PRO_5019340168" description="SGNH hydrolase-type esterase domain-containing protein" evidence="1">
    <location>
        <begin position="20"/>
        <end position="213"/>
    </location>
</feature>
<dbReference type="InterPro" id="IPR013830">
    <property type="entry name" value="SGNH_hydro"/>
</dbReference>